<name>F0XXB3_AURAN</name>
<feature type="compositionally biased region" description="Gly residues" evidence="1">
    <location>
        <begin position="63"/>
        <end position="73"/>
    </location>
</feature>
<feature type="region of interest" description="Disordered" evidence="1">
    <location>
        <begin position="272"/>
        <end position="336"/>
    </location>
</feature>
<dbReference type="OMA" id="MFRSAGH"/>
<feature type="region of interest" description="Disordered" evidence="1">
    <location>
        <begin position="208"/>
        <end position="227"/>
    </location>
</feature>
<feature type="compositionally biased region" description="Basic residues" evidence="1">
    <location>
        <begin position="926"/>
        <end position="941"/>
    </location>
</feature>
<accession>F0XXB3</accession>
<feature type="region of interest" description="Disordered" evidence="1">
    <location>
        <begin position="777"/>
        <end position="974"/>
    </location>
</feature>
<evidence type="ECO:0000256" key="1">
    <source>
        <dbReference type="SAM" id="MobiDB-lite"/>
    </source>
</evidence>
<organism evidence="3">
    <name type="scientific">Aureococcus anophagefferens</name>
    <name type="common">Harmful bloom alga</name>
    <dbReference type="NCBI Taxonomy" id="44056"/>
    <lineage>
        <taxon>Eukaryota</taxon>
        <taxon>Sar</taxon>
        <taxon>Stramenopiles</taxon>
        <taxon>Ochrophyta</taxon>
        <taxon>Pelagophyceae</taxon>
        <taxon>Pelagomonadales</taxon>
        <taxon>Pelagomonadaceae</taxon>
        <taxon>Aureococcus</taxon>
    </lineage>
</organism>
<feature type="compositionally biased region" description="Basic residues" evidence="1">
    <location>
        <begin position="529"/>
        <end position="538"/>
    </location>
</feature>
<dbReference type="GeneID" id="20227791"/>
<feature type="region of interest" description="Disordered" evidence="1">
    <location>
        <begin position="382"/>
        <end position="429"/>
    </location>
</feature>
<reference evidence="2 3" key="1">
    <citation type="journal article" date="2011" name="Proc. Natl. Acad. Sci. U.S.A.">
        <title>Niche of harmful alga Aureococcus anophagefferens revealed through ecogenomics.</title>
        <authorList>
            <person name="Gobler C.J."/>
            <person name="Berry D.L."/>
            <person name="Dyhrman S.T."/>
            <person name="Wilhelm S.W."/>
            <person name="Salamov A."/>
            <person name="Lobanov A.V."/>
            <person name="Zhang Y."/>
            <person name="Collier J.L."/>
            <person name="Wurch L.L."/>
            <person name="Kustka A.B."/>
            <person name="Dill B.D."/>
            <person name="Shah M."/>
            <person name="VerBerkmoes N.C."/>
            <person name="Kuo A."/>
            <person name="Terry A."/>
            <person name="Pangilinan J."/>
            <person name="Lindquist E.A."/>
            <person name="Lucas S."/>
            <person name="Paulsen I.T."/>
            <person name="Hattenrath-Lehmann T.K."/>
            <person name="Talmage S.C."/>
            <person name="Walker E.A."/>
            <person name="Koch F."/>
            <person name="Burson A.M."/>
            <person name="Marcoval M.A."/>
            <person name="Tang Y.Z."/>
            <person name="Lecleir G.R."/>
            <person name="Coyne K.J."/>
            <person name="Berg G.M."/>
            <person name="Bertrand E.M."/>
            <person name="Saito M.A."/>
            <person name="Gladyshev V.N."/>
            <person name="Grigoriev I.V."/>
        </authorList>
    </citation>
    <scope>NUCLEOTIDE SEQUENCE [LARGE SCALE GENOMIC DNA]</scope>
    <source>
        <strain evidence="3">CCMP 1984</strain>
    </source>
</reference>
<dbReference type="InParanoid" id="F0XXB3"/>
<dbReference type="EMBL" id="GL833120">
    <property type="protein sequence ID" value="EGB12544.1"/>
    <property type="molecule type" value="Genomic_DNA"/>
</dbReference>
<gene>
    <name evidence="2" type="ORF">AURANDRAFT_70496</name>
</gene>
<feature type="compositionally biased region" description="Low complexity" evidence="1">
    <location>
        <begin position="464"/>
        <end position="480"/>
    </location>
</feature>
<feature type="region of interest" description="Disordered" evidence="1">
    <location>
        <begin position="637"/>
        <end position="715"/>
    </location>
</feature>
<feature type="compositionally biased region" description="Basic and acidic residues" evidence="1">
    <location>
        <begin position="272"/>
        <end position="286"/>
    </location>
</feature>
<feature type="region of interest" description="Disordered" evidence="1">
    <location>
        <begin position="464"/>
        <end position="624"/>
    </location>
</feature>
<feature type="compositionally biased region" description="Basic residues" evidence="1">
    <location>
        <begin position="546"/>
        <end position="624"/>
    </location>
</feature>
<feature type="region of interest" description="Disordered" evidence="1">
    <location>
        <begin position="21"/>
        <end position="127"/>
    </location>
</feature>
<evidence type="ECO:0000313" key="3">
    <source>
        <dbReference type="Proteomes" id="UP000002729"/>
    </source>
</evidence>
<dbReference type="RefSeq" id="XP_009032216.1">
    <property type="nucleotide sequence ID" value="XM_009033968.1"/>
</dbReference>
<sequence length="974" mass="112373">TKQQSCERFRASLSLLFARAAGAAGARRHASRDAAPGVRAPLEERPVADGPGRGDVQSHLRLGRGGQGPVGGRRGGRLPRARARRLQVPLRQRDARADRRREPRLRPAARGPAQRDEAPLRRAEPLDLRARAPPRAHLLRVRLLRLPRGRVRVPPRAAQARRLRLLRPAVQLQRLARRRDGGQGRRRRGLAVARDRELALRRRLRLHPRAPPRVPRRHRRHHGRRRRERLRELLPLRGLRTQHRPRGAPGGLAGRGRRPLHQHRRVLRVHDRGVPHGARGRADDVLRRRRRRRRRRLLPRGHRHLRRPRRRRRRVLRVLRGHHRRPGLDVPGGHRRGRARVLVHAVPVLRRRGGRRRRRRRRDVRRRLLLVRLRRVRAGRLLRRPLQPRGERRHRDARGHRGGAPPDLRVSDVDPDPRRGGADGAHEPRVRAALALRGVGHGRVLRGRRVRGGPVLRLPRRLRPVLPGRGRGRPLGVVRLGRARRRRPRARRRRGPERRLPGRRRGAVALRRRRRREPDLRGRVAAPPRRSRRRRELRRRGDVAGRRRGAPRRPRRRVAGGRRRRAPGRRGRRRRRGGLRGRGGHRRLRARRARRRRRRRRAARRPRRPRRRAPRRPRRRRRRRAVVWAPRWHRVDHARGARRAAHRRGVRVRQRRRRGPRRLLRRRPDHLAGDDVRGPVPARAGGRGLGRQGRLVELQDRGRRGRRPPLARGPRPVALRRQALRRPAVVLGLRRLLQGVDDQRRGGLRQGAAARAARPRVALLQLRQAELPEALEIPAPRRPRPRRSGDARVHPAALLEVGRAAGRRRRHAGAGGDRARQGHGQIGGPRVRLPADAVPQLRPRAAPPGGARGGHGALPRRAVGVEAPRLLREDRGAGERHRAHRLRRAEQGAPAAPRRLPRLAPRDDGELHQARGPPGPGLRPGPRPRRRRVRRRRRAALRRPVAGALRGLRRGARAALPDRRGRAAPNVVRL</sequence>
<feature type="non-terminal residue" evidence="2">
    <location>
        <position position="1"/>
    </location>
</feature>
<evidence type="ECO:0000313" key="2">
    <source>
        <dbReference type="EMBL" id="EGB12544.1"/>
    </source>
</evidence>
<keyword evidence="3" id="KW-1185">Reference proteome</keyword>
<feature type="compositionally biased region" description="Basic residues" evidence="1">
    <location>
        <begin position="481"/>
        <end position="515"/>
    </location>
</feature>
<feature type="non-terminal residue" evidence="2">
    <location>
        <position position="974"/>
    </location>
</feature>
<feature type="compositionally biased region" description="Basic and acidic residues" evidence="1">
    <location>
        <begin position="409"/>
        <end position="429"/>
    </location>
</feature>
<feature type="compositionally biased region" description="Basic residues" evidence="1">
    <location>
        <begin position="640"/>
        <end position="668"/>
    </location>
</feature>
<feature type="compositionally biased region" description="Low complexity" evidence="1">
    <location>
        <begin position="839"/>
        <end position="849"/>
    </location>
</feature>
<protein>
    <submittedName>
        <fullName evidence="2">Uncharacterized protein</fullName>
    </submittedName>
</protein>
<feature type="compositionally biased region" description="Basic and acidic residues" evidence="1">
    <location>
        <begin position="113"/>
        <end position="127"/>
    </location>
</feature>
<feature type="compositionally biased region" description="Basic and acidic residues" evidence="1">
    <location>
        <begin position="869"/>
        <end position="880"/>
    </location>
</feature>
<proteinExistence type="predicted"/>
<dbReference type="AlphaFoldDB" id="F0XXB3"/>
<dbReference type="KEGG" id="aaf:AURANDRAFT_70496"/>
<feature type="compositionally biased region" description="Basic residues" evidence="1">
    <location>
        <begin position="74"/>
        <end position="85"/>
    </location>
</feature>
<feature type="compositionally biased region" description="Basic residues" evidence="1">
    <location>
        <begin position="287"/>
        <end position="325"/>
    </location>
</feature>
<feature type="compositionally biased region" description="Basic and acidic residues" evidence="1">
    <location>
        <begin position="91"/>
        <end position="105"/>
    </location>
</feature>
<feature type="compositionally biased region" description="Basic and acidic residues" evidence="1">
    <location>
        <begin position="904"/>
        <end position="913"/>
    </location>
</feature>
<dbReference type="Proteomes" id="UP000002729">
    <property type="component" value="Unassembled WGS sequence"/>
</dbReference>